<feature type="domain" description="Heparinase II/III-like C-terminal" evidence="6">
    <location>
        <begin position="407"/>
        <end position="578"/>
    </location>
</feature>
<dbReference type="Proteomes" id="UP001200022">
    <property type="component" value="Unassembled WGS sequence"/>
</dbReference>
<keyword evidence="4" id="KW-0456">Lyase</keyword>
<dbReference type="InterPro" id="IPR012480">
    <property type="entry name" value="Hepar_II_III_C"/>
</dbReference>
<sequence length="747" mass="86106">MKILKCFALLVLFGINQTIWSQEIPSNAIIPNDQLSSYLKEEIKNSFGDKTVSKTDLAKYFRTKFSERYFFDWQTFDSRFNNYKLIYPEVESSHTERALDHISKFQDSTSWKLPFNYLNGEPVNAYALRHLARQHKMLDIAFYYNYQNKSPEYLNYFKNQLKSLNHALHTNAFETIEDGNGVYEAFRSGYRILNWLNIHNMFLGESNYSDEDQLLTIATLLQHGSDLYAKNEAFVSGNHQTRGMSALAMLSILLRDFKGTDKWFERSMSLLEAHLEKEINDDGFQFERTVHYHMSDIDNYYYVYQLAKNSDIKVNGFWESKLKSLFTTLTKIAYPDKSAPVLSDDTNEPWAEKMDISGALTLGYLLFEDPEMGYFANNFVEPKMFWYVSASQLKLLDNINAKEPEVQSFSFPTTGYFIMREGWKPKDKVMVISNGLDDEKPDHQHGDMLGIQAMANGHTILPNYQVRYSLKDYGFFKNSLVKNVALVDNELQGKAYTSNQGGSGFGKFKSLPQPKTIAWNNNNDLDLYIGSHDGFENVGVNYSRQVIYLKDDFWIIKDNFNSEKPHTYKQIWQGHYSLEEAPNLLRSSFFDGSGCDIYQLISTDSVSTSGRRGKQWATVSKNNQTNFNFISVVFPFVKFDDRIDEDKSSPNLKGWELNKSNWTTDSTLSLSLTKDGKSVFFSVKNLKFKELKISFSEAADVFLKLENSKLYIQSLNTKPIQAEVLGFNNKGKTLLAPGNEISFIIKK</sequence>
<dbReference type="Gene3D" id="1.50.10.100">
    <property type="entry name" value="Chondroitin AC/alginate lyase"/>
    <property type="match status" value="1"/>
</dbReference>
<dbReference type="Pfam" id="PF07940">
    <property type="entry name" value="Hepar_II_III_C"/>
    <property type="match status" value="1"/>
</dbReference>
<organism evidence="8 9">
    <name type="scientific">Flaviramulus multivorans</name>
    <dbReference type="NCBI Taxonomy" id="1304750"/>
    <lineage>
        <taxon>Bacteria</taxon>
        <taxon>Pseudomonadati</taxon>
        <taxon>Bacteroidota</taxon>
        <taxon>Flavobacteriia</taxon>
        <taxon>Flavobacteriales</taxon>
        <taxon>Flavobacteriaceae</taxon>
        <taxon>Flaviramulus</taxon>
    </lineage>
</organism>
<name>A0ABS9IIP0_9FLAO</name>
<evidence type="ECO:0000256" key="5">
    <source>
        <dbReference type="SAM" id="SignalP"/>
    </source>
</evidence>
<dbReference type="PANTHER" id="PTHR39210">
    <property type="entry name" value="HEPARIN-SULFATE LYASE"/>
    <property type="match status" value="1"/>
</dbReference>
<evidence type="ECO:0000256" key="1">
    <source>
        <dbReference type="ARBA" id="ARBA00004418"/>
    </source>
</evidence>
<dbReference type="Pfam" id="PF16889">
    <property type="entry name" value="Hepar_II_III_N"/>
    <property type="match status" value="1"/>
</dbReference>
<dbReference type="PANTHER" id="PTHR39210:SF1">
    <property type="entry name" value="HEPARIN-SULFATE LYASE"/>
    <property type="match status" value="1"/>
</dbReference>
<keyword evidence="3" id="KW-0574">Periplasm</keyword>
<dbReference type="InterPro" id="IPR031680">
    <property type="entry name" value="Hepar_II_III_N"/>
</dbReference>
<evidence type="ECO:0000313" key="8">
    <source>
        <dbReference type="EMBL" id="MCF7560626.1"/>
    </source>
</evidence>
<evidence type="ECO:0000313" key="9">
    <source>
        <dbReference type="Proteomes" id="UP001200022"/>
    </source>
</evidence>
<feature type="chain" id="PRO_5047017485" evidence="5">
    <location>
        <begin position="22"/>
        <end position="747"/>
    </location>
</feature>
<keyword evidence="9" id="KW-1185">Reference proteome</keyword>
<accession>A0ABS9IIP0</accession>
<dbReference type="EMBL" id="JAKKDV010000002">
    <property type="protein sequence ID" value="MCF7560626.1"/>
    <property type="molecule type" value="Genomic_DNA"/>
</dbReference>
<dbReference type="RefSeq" id="WP_237231301.1">
    <property type="nucleotide sequence ID" value="NZ_JAKKDV010000002.1"/>
</dbReference>
<proteinExistence type="predicted"/>
<dbReference type="SUPFAM" id="SSF48230">
    <property type="entry name" value="Chondroitin AC/alginate lyase"/>
    <property type="match status" value="1"/>
</dbReference>
<evidence type="ECO:0000259" key="7">
    <source>
        <dbReference type="Pfam" id="PF16889"/>
    </source>
</evidence>
<dbReference type="InterPro" id="IPR008929">
    <property type="entry name" value="Chondroitin_lyas"/>
</dbReference>
<feature type="domain" description="Heparin-sulfate lyase N-terminal" evidence="7">
    <location>
        <begin position="49"/>
        <end position="347"/>
    </location>
</feature>
<evidence type="ECO:0000256" key="4">
    <source>
        <dbReference type="ARBA" id="ARBA00023239"/>
    </source>
</evidence>
<protein>
    <submittedName>
        <fullName evidence="8">Heparinase II/III family protein</fullName>
    </submittedName>
</protein>
<gene>
    <name evidence="8" type="ORF">L3X39_08245</name>
</gene>
<keyword evidence="2 5" id="KW-0732">Signal</keyword>
<feature type="signal peptide" evidence="5">
    <location>
        <begin position="1"/>
        <end position="21"/>
    </location>
</feature>
<dbReference type="Gene3D" id="2.70.98.70">
    <property type="match status" value="1"/>
</dbReference>
<reference evidence="8 9" key="1">
    <citation type="submission" date="2022-01" db="EMBL/GenBank/DDBJ databases">
        <title>Draft genome sequence of Sabulilitoribacter multivorans KCTC 32326.</title>
        <authorList>
            <person name="Oh J.-S."/>
        </authorList>
    </citation>
    <scope>NUCLEOTIDE SEQUENCE [LARGE SCALE GENOMIC DNA]</scope>
    <source>
        <strain evidence="8 9">M-M16</strain>
    </source>
</reference>
<comment type="caution">
    <text evidence="8">The sequence shown here is derived from an EMBL/GenBank/DDBJ whole genome shotgun (WGS) entry which is preliminary data.</text>
</comment>
<evidence type="ECO:0000256" key="2">
    <source>
        <dbReference type="ARBA" id="ARBA00022729"/>
    </source>
</evidence>
<evidence type="ECO:0000256" key="3">
    <source>
        <dbReference type="ARBA" id="ARBA00022764"/>
    </source>
</evidence>
<evidence type="ECO:0000259" key="6">
    <source>
        <dbReference type="Pfam" id="PF07940"/>
    </source>
</evidence>
<comment type="subcellular location">
    <subcellularLocation>
        <location evidence="1">Periplasm</location>
    </subcellularLocation>
</comment>